<evidence type="ECO:0000313" key="2">
    <source>
        <dbReference type="Proteomes" id="UP001330812"/>
    </source>
</evidence>
<evidence type="ECO:0000313" key="1">
    <source>
        <dbReference type="EMBL" id="WSE32518.1"/>
    </source>
</evidence>
<proteinExistence type="predicted"/>
<sequence length="285" mass="30415">MDTPRSALLEPTTSGLPVTEPWLIALDIDGTLEREDGAISDAVLTQVRRLDAAGHHVVLTTGRSAAATVPVLDRLAITPRFLVCSNGAVTLHRDPQAPNGYRRCHVESFDPADALRSIRRHLAGARFAVEDEQGNYRCTEAFPAGTTGLDDQQTRVPFAALLNRPATRVVAFAPGHDMREFVRAVAKMCLREVSFALAATPWLDLAAAGVNKATAAERVRSDLRVTRARVLAVGDGHNDLELLAWAAEHGRGVAMGQSPAELLAVAGEVTAPVLDDGLAQVLATL</sequence>
<dbReference type="InterPro" id="IPR006379">
    <property type="entry name" value="HAD-SF_hydro_IIB"/>
</dbReference>
<gene>
    <name evidence="1" type="ORF">VSH64_10420</name>
</gene>
<dbReference type="Gene3D" id="3.40.50.1000">
    <property type="entry name" value="HAD superfamily/HAD-like"/>
    <property type="match status" value="1"/>
</dbReference>
<dbReference type="Proteomes" id="UP001330812">
    <property type="component" value="Chromosome"/>
</dbReference>
<dbReference type="GO" id="GO:0016787">
    <property type="term" value="F:hydrolase activity"/>
    <property type="evidence" value="ECO:0007669"/>
    <property type="project" value="UniProtKB-KW"/>
</dbReference>
<dbReference type="EMBL" id="CP142149">
    <property type="protein sequence ID" value="WSE32518.1"/>
    <property type="molecule type" value="Genomic_DNA"/>
</dbReference>
<organism evidence="1 2">
    <name type="scientific">Amycolatopsis rhabdoformis</name>
    <dbReference type="NCBI Taxonomy" id="1448059"/>
    <lineage>
        <taxon>Bacteria</taxon>
        <taxon>Bacillati</taxon>
        <taxon>Actinomycetota</taxon>
        <taxon>Actinomycetes</taxon>
        <taxon>Pseudonocardiales</taxon>
        <taxon>Pseudonocardiaceae</taxon>
        <taxon>Amycolatopsis</taxon>
    </lineage>
</organism>
<protein>
    <submittedName>
        <fullName evidence="1">HAD-IIB family hydrolase</fullName>
    </submittedName>
</protein>
<keyword evidence="1" id="KW-0378">Hydrolase</keyword>
<dbReference type="RefSeq" id="WP_326835325.1">
    <property type="nucleotide sequence ID" value="NZ_CP142149.1"/>
</dbReference>
<dbReference type="PANTHER" id="PTHR10000">
    <property type="entry name" value="PHOSPHOSERINE PHOSPHATASE"/>
    <property type="match status" value="1"/>
</dbReference>
<name>A0ABZ1IEE2_9PSEU</name>
<dbReference type="NCBIfam" id="TIGR01484">
    <property type="entry name" value="HAD-SF-IIB"/>
    <property type="match status" value="1"/>
</dbReference>
<keyword evidence="2" id="KW-1185">Reference proteome</keyword>
<dbReference type="Pfam" id="PF08282">
    <property type="entry name" value="Hydrolase_3"/>
    <property type="match status" value="1"/>
</dbReference>
<reference evidence="1 2" key="1">
    <citation type="journal article" date="2015" name="Int. J. Syst. Evol. Microbiol.">
        <title>Amycolatopsis rhabdoformis sp. nov., an actinomycete isolated from a tropical forest soil.</title>
        <authorList>
            <person name="Souza W.R."/>
            <person name="Silva R.E."/>
            <person name="Goodfellow M."/>
            <person name="Busarakam K."/>
            <person name="Figueiro F.S."/>
            <person name="Ferreira D."/>
            <person name="Rodrigues-Filho E."/>
            <person name="Moraes L.A.B."/>
            <person name="Zucchi T.D."/>
        </authorList>
    </citation>
    <scope>NUCLEOTIDE SEQUENCE [LARGE SCALE GENOMIC DNA]</scope>
    <source>
        <strain evidence="1 2">NCIMB 14900</strain>
    </source>
</reference>
<dbReference type="SUPFAM" id="SSF56784">
    <property type="entry name" value="HAD-like"/>
    <property type="match status" value="1"/>
</dbReference>
<dbReference type="InterPro" id="IPR023214">
    <property type="entry name" value="HAD_sf"/>
</dbReference>
<dbReference type="InterPro" id="IPR036412">
    <property type="entry name" value="HAD-like_sf"/>
</dbReference>
<dbReference type="PANTHER" id="PTHR10000:SF8">
    <property type="entry name" value="HAD SUPERFAMILY HYDROLASE-LIKE, TYPE 3"/>
    <property type="match status" value="1"/>
</dbReference>
<accession>A0ABZ1IEE2</accession>
<dbReference type="Gene3D" id="3.30.1240.10">
    <property type="match status" value="1"/>
</dbReference>